<organism evidence="3 4">
    <name type="scientific">Escallonia rubra</name>
    <dbReference type="NCBI Taxonomy" id="112253"/>
    <lineage>
        <taxon>Eukaryota</taxon>
        <taxon>Viridiplantae</taxon>
        <taxon>Streptophyta</taxon>
        <taxon>Embryophyta</taxon>
        <taxon>Tracheophyta</taxon>
        <taxon>Spermatophyta</taxon>
        <taxon>Magnoliopsida</taxon>
        <taxon>eudicotyledons</taxon>
        <taxon>Gunneridae</taxon>
        <taxon>Pentapetalae</taxon>
        <taxon>asterids</taxon>
        <taxon>campanulids</taxon>
        <taxon>Escalloniales</taxon>
        <taxon>Escalloniaceae</taxon>
        <taxon>Escallonia</taxon>
    </lineage>
</organism>
<dbReference type="Proteomes" id="UP001187471">
    <property type="component" value="Unassembled WGS sequence"/>
</dbReference>
<keyword evidence="1" id="KW-0106">Calcium</keyword>
<feature type="domain" description="EF-hand" evidence="2">
    <location>
        <begin position="17"/>
        <end position="52"/>
    </location>
</feature>
<dbReference type="SMART" id="SM00054">
    <property type="entry name" value="EFh"/>
    <property type="match status" value="1"/>
</dbReference>
<proteinExistence type="predicted"/>
<protein>
    <recommendedName>
        <fullName evidence="2">EF-hand domain-containing protein</fullName>
    </recommendedName>
</protein>
<dbReference type="GO" id="GO:0005509">
    <property type="term" value="F:calcium ion binding"/>
    <property type="evidence" value="ECO:0007669"/>
    <property type="project" value="InterPro"/>
</dbReference>
<dbReference type="AlphaFoldDB" id="A0AA88SNZ4"/>
<gene>
    <name evidence="3" type="ORF">RJ640_020256</name>
</gene>
<dbReference type="SUPFAM" id="SSF47473">
    <property type="entry name" value="EF-hand"/>
    <property type="match status" value="1"/>
</dbReference>
<name>A0AA88SNZ4_9ASTE</name>
<comment type="caution">
    <text evidence="3">The sequence shown here is derived from an EMBL/GenBank/DDBJ whole genome shotgun (WGS) entry which is preliminary data.</text>
</comment>
<evidence type="ECO:0000259" key="2">
    <source>
        <dbReference type="PROSITE" id="PS50222"/>
    </source>
</evidence>
<accession>A0AA88SNZ4</accession>
<evidence type="ECO:0000256" key="1">
    <source>
        <dbReference type="ARBA" id="ARBA00022837"/>
    </source>
</evidence>
<dbReference type="Pfam" id="PF13405">
    <property type="entry name" value="EF-hand_6"/>
    <property type="match status" value="1"/>
</dbReference>
<dbReference type="InterPro" id="IPR011992">
    <property type="entry name" value="EF-hand-dom_pair"/>
</dbReference>
<dbReference type="PROSITE" id="PS50222">
    <property type="entry name" value="EF_HAND_2"/>
    <property type="match status" value="1"/>
</dbReference>
<sequence length="112" mass="12361">MPIVTVTVLKAGKKFPLTEEQLKGIFKQNDKNGDGLLSKEELKEAFKNLGALFPGWRASRGVALSLKSDALIKARVSPIISIGFWENKPRLPQPIAGCDAIETQLQLQEILF</sequence>
<dbReference type="InterPro" id="IPR002048">
    <property type="entry name" value="EF_hand_dom"/>
</dbReference>
<evidence type="ECO:0000313" key="3">
    <source>
        <dbReference type="EMBL" id="KAK2995620.1"/>
    </source>
</evidence>
<dbReference type="Gene3D" id="1.10.238.10">
    <property type="entry name" value="EF-hand"/>
    <property type="match status" value="1"/>
</dbReference>
<evidence type="ECO:0000313" key="4">
    <source>
        <dbReference type="Proteomes" id="UP001187471"/>
    </source>
</evidence>
<reference evidence="3" key="1">
    <citation type="submission" date="2022-12" db="EMBL/GenBank/DDBJ databases">
        <title>Draft genome assemblies for two species of Escallonia (Escalloniales).</title>
        <authorList>
            <person name="Chanderbali A."/>
            <person name="Dervinis C."/>
            <person name="Anghel I."/>
            <person name="Soltis D."/>
            <person name="Soltis P."/>
            <person name="Zapata F."/>
        </authorList>
    </citation>
    <scope>NUCLEOTIDE SEQUENCE</scope>
    <source>
        <strain evidence="3">UCBG92.1500</strain>
        <tissue evidence="3">Leaf</tissue>
    </source>
</reference>
<dbReference type="InterPro" id="IPR018247">
    <property type="entry name" value="EF_Hand_1_Ca_BS"/>
</dbReference>
<keyword evidence="4" id="KW-1185">Reference proteome</keyword>
<dbReference type="EMBL" id="JAVXUO010000083">
    <property type="protein sequence ID" value="KAK2995620.1"/>
    <property type="molecule type" value="Genomic_DNA"/>
</dbReference>
<dbReference type="PROSITE" id="PS00018">
    <property type="entry name" value="EF_HAND_1"/>
    <property type="match status" value="1"/>
</dbReference>